<keyword evidence="1" id="KW-0472">Membrane</keyword>
<evidence type="ECO:0000256" key="1">
    <source>
        <dbReference type="SAM" id="Phobius"/>
    </source>
</evidence>
<gene>
    <name evidence="2" type="ORF">AB9Q04_04805</name>
</gene>
<accession>A0ABW9N0P6</accession>
<organism evidence="2 3">
    <name type="scientific">Anaerococcus groningensis</name>
    <dbReference type="NCBI Taxonomy" id="3115616"/>
    <lineage>
        <taxon>Bacteria</taxon>
        <taxon>Bacillati</taxon>
        <taxon>Bacillota</taxon>
        <taxon>Tissierellia</taxon>
        <taxon>Tissierellales</taxon>
        <taxon>Peptoniphilaceae</taxon>
        <taxon>Anaerococcus</taxon>
    </lineage>
</organism>
<sequence>MNKVKKFFLAYIIVTILILIYFFIRDKQVNYDYLKSVLVQLVVMAIVFYFSKKDLDK</sequence>
<evidence type="ECO:0000313" key="2">
    <source>
        <dbReference type="EMBL" id="MFO3717673.1"/>
    </source>
</evidence>
<keyword evidence="1" id="KW-0812">Transmembrane</keyword>
<comment type="caution">
    <text evidence="2">The sequence shown here is derived from an EMBL/GenBank/DDBJ whole genome shotgun (WGS) entry which is preliminary data.</text>
</comment>
<dbReference type="Proteomes" id="UP001637993">
    <property type="component" value="Unassembled WGS sequence"/>
</dbReference>
<evidence type="ECO:0000313" key="3">
    <source>
        <dbReference type="Proteomes" id="UP001637993"/>
    </source>
</evidence>
<keyword evidence="3" id="KW-1185">Reference proteome</keyword>
<name>A0ABW9N0P6_9FIRM</name>
<protein>
    <submittedName>
        <fullName evidence="2">Uncharacterized protein</fullName>
    </submittedName>
</protein>
<dbReference type="RefSeq" id="WP_410024231.1">
    <property type="nucleotide sequence ID" value="NZ_JBGMEG010000007.1"/>
</dbReference>
<keyword evidence="1" id="KW-1133">Transmembrane helix</keyword>
<reference evidence="2 3" key="1">
    <citation type="journal article" date="2025" name="Anaerobe">
        <title>Description of Anaerococcus kampingiae sp. nov., Anaerococcus groningensis sp. nov., Anaerococcus martiniensis sp. nov., and Anaerococcus cruorum sp. nov., isolated from human clinical specimens.</title>
        <authorList>
            <person name="Boiten K.E."/>
            <person name="Meijer J."/>
            <person name="van Wezel E.M."/>
            <person name="Veloo A.C.M."/>
        </authorList>
    </citation>
    <scope>NUCLEOTIDE SEQUENCE [LARGE SCALE GENOMIC DNA]</scope>
    <source>
        <strain evidence="2 3">ENR1011</strain>
    </source>
</reference>
<dbReference type="EMBL" id="JBGMEG010000007">
    <property type="protein sequence ID" value="MFO3717673.1"/>
    <property type="molecule type" value="Genomic_DNA"/>
</dbReference>
<feature type="transmembrane region" description="Helical" evidence="1">
    <location>
        <begin position="30"/>
        <end position="50"/>
    </location>
</feature>
<proteinExistence type="predicted"/>
<feature type="transmembrane region" description="Helical" evidence="1">
    <location>
        <begin position="7"/>
        <end position="24"/>
    </location>
</feature>